<organism evidence="2 3">
    <name type="scientific">Liparis tanakae</name>
    <name type="common">Tanaka's snailfish</name>
    <dbReference type="NCBI Taxonomy" id="230148"/>
    <lineage>
        <taxon>Eukaryota</taxon>
        <taxon>Metazoa</taxon>
        <taxon>Chordata</taxon>
        <taxon>Craniata</taxon>
        <taxon>Vertebrata</taxon>
        <taxon>Euteleostomi</taxon>
        <taxon>Actinopterygii</taxon>
        <taxon>Neopterygii</taxon>
        <taxon>Teleostei</taxon>
        <taxon>Neoteleostei</taxon>
        <taxon>Acanthomorphata</taxon>
        <taxon>Eupercaria</taxon>
        <taxon>Perciformes</taxon>
        <taxon>Cottioidei</taxon>
        <taxon>Cottales</taxon>
        <taxon>Liparidae</taxon>
        <taxon>Liparis</taxon>
    </lineage>
</organism>
<gene>
    <name evidence="2" type="ORF">EYF80_032827</name>
</gene>
<reference evidence="2 3" key="1">
    <citation type="submission" date="2019-03" db="EMBL/GenBank/DDBJ databases">
        <title>First draft genome of Liparis tanakae, snailfish: a comprehensive survey of snailfish specific genes.</title>
        <authorList>
            <person name="Kim W."/>
            <person name="Song I."/>
            <person name="Jeong J.-H."/>
            <person name="Kim D."/>
            <person name="Kim S."/>
            <person name="Ryu S."/>
            <person name="Song J.Y."/>
            <person name="Lee S.K."/>
        </authorList>
    </citation>
    <scope>NUCLEOTIDE SEQUENCE [LARGE SCALE GENOMIC DNA]</scope>
    <source>
        <tissue evidence="2">Muscle</tissue>
    </source>
</reference>
<comment type="caution">
    <text evidence="2">The sequence shown here is derived from an EMBL/GenBank/DDBJ whole genome shotgun (WGS) entry which is preliminary data.</text>
</comment>
<accession>A0A4Z2GU28</accession>
<evidence type="ECO:0000313" key="2">
    <source>
        <dbReference type="EMBL" id="TNN56929.1"/>
    </source>
</evidence>
<dbReference type="Proteomes" id="UP000314294">
    <property type="component" value="Unassembled WGS sequence"/>
</dbReference>
<proteinExistence type="predicted"/>
<name>A0A4Z2GU28_9TELE</name>
<sequence>MKRPEDLLIKQGPSKRNNRAHRGSQHAVAIAVVLFTQEADGNRVQRLVDQGSPVGHVTKKQYGSQQGLAGPQWAADANNR</sequence>
<keyword evidence="3" id="KW-1185">Reference proteome</keyword>
<feature type="region of interest" description="Disordered" evidence="1">
    <location>
        <begin position="1"/>
        <end position="24"/>
    </location>
</feature>
<evidence type="ECO:0000256" key="1">
    <source>
        <dbReference type="SAM" id="MobiDB-lite"/>
    </source>
</evidence>
<protein>
    <submittedName>
        <fullName evidence="2">Uncharacterized protein</fullName>
    </submittedName>
</protein>
<dbReference type="AlphaFoldDB" id="A0A4Z2GU28"/>
<dbReference type="EMBL" id="SRLO01000417">
    <property type="protein sequence ID" value="TNN56929.1"/>
    <property type="molecule type" value="Genomic_DNA"/>
</dbReference>
<evidence type="ECO:0000313" key="3">
    <source>
        <dbReference type="Proteomes" id="UP000314294"/>
    </source>
</evidence>
<feature type="region of interest" description="Disordered" evidence="1">
    <location>
        <begin position="61"/>
        <end position="80"/>
    </location>
</feature>